<evidence type="ECO:0000259" key="6">
    <source>
        <dbReference type="Pfam" id="PF04263"/>
    </source>
</evidence>
<dbReference type="InterPro" id="IPR053149">
    <property type="entry name" value="TPK"/>
</dbReference>
<gene>
    <name evidence="7" type="ORF">HMPREF9080_00271</name>
</gene>
<sequence>MDVWLLLAGEFAPLPHLPQAGDVAVAVDGGMRHAAALGVVPSLWLGDFDSSDAALAAQYAAVPRLAFPADKDETDAELALAYVSRHFPQARVVQIIGAAGGEADHAFANLWVLPRFALPTLLYGRTATYAFAHGPVSWDVHGQAGDKVSVFALTAIEGLANSGLRWTADNLSLTPFRAHGARNELCAARATIRWQRGAGLVIAPAAASGTLHSCIISPSFTR</sequence>
<dbReference type="CDD" id="cd07995">
    <property type="entry name" value="TPK"/>
    <property type="match status" value="1"/>
</dbReference>
<accession>G9ZBZ4</accession>
<keyword evidence="4" id="KW-0067">ATP-binding</keyword>
<comment type="caution">
    <text evidence="7">The sequence shown here is derived from an EMBL/GenBank/DDBJ whole genome shotgun (WGS) entry which is preliminary data.</text>
</comment>
<organism evidence="7 8">
    <name type="scientific">Cardiobacterium valvarum F0432</name>
    <dbReference type="NCBI Taxonomy" id="797473"/>
    <lineage>
        <taxon>Bacteria</taxon>
        <taxon>Pseudomonadati</taxon>
        <taxon>Pseudomonadota</taxon>
        <taxon>Gammaproteobacteria</taxon>
        <taxon>Cardiobacteriales</taxon>
        <taxon>Cardiobacteriaceae</taxon>
        <taxon>Cardiobacterium</taxon>
    </lineage>
</organism>
<dbReference type="AlphaFoldDB" id="G9ZBZ4"/>
<evidence type="ECO:0000313" key="8">
    <source>
        <dbReference type="Proteomes" id="UP000004750"/>
    </source>
</evidence>
<evidence type="ECO:0000313" key="7">
    <source>
        <dbReference type="EMBL" id="EHM55926.1"/>
    </source>
</evidence>
<dbReference type="GO" id="GO:0005524">
    <property type="term" value="F:ATP binding"/>
    <property type="evidence" value="ECO:0007669"/>
    <property type="project" value="UniProtKB-KW"/>
</dbReference>
<name>G9ZBZ4_9GAMM</name>
<dbReference type="STRING" id="797473.HMPREF9080_00271"/>
<dbReference type="GO" id="GO:0006772">
    <property type="term" value="P:thiamine metabolic process"/>
    <property type="evidence" value="ECO:0007669"/>
    <property type="project" value="UniProtKB-UniRule"/>
</dbReference>
<dbReference type="InterPro" id="IPR036759">
    <property type="entry name" value="TPK_catalytic_sf"/>
</dbReference>
<dbReference type="PATRIC" id="fig|797473.3.peg.227"/>
<dbReference type="PANTHER" id="PTHR41299:SF1">
    <property type="entry name" value="THIAMINE PYROPHOSPHOKINASE"/>
    <property type="match status" value="1"/>
</dbReference>
<dbReference type="InterPro" id="IPR006282">
    <property type="entry name" value="Thi_PPkinase"/>
</dbReference>
<evidence type="ECO:0000256" key="2">
    <source>
        <dbReference type="ARBA" id="ARBA00022741"/>
    </source>
</evidence>
<keyword evidence="1" id="KW-0808">Transferase</keyword>
<feature type="domain" description="Thiamin pyrophosphokinase catalytic" evidence="6">
    <location>
        <begin position="19"/>
        <end position="115"/>
    </location>
</feature>
<dbReference type="Gene3D" id="3.40.50.10240">
    <property type="entry name" value="Thiamin pyrophosphokinase, catalytic domain"/>
    <property type="match status" value="1"/>
</dbReference>
<keyword evidence="3 7" id="KW-0418">Kinase</keyword>
<dbReference type="PANTHER" id="PTHR41299">
    <property type="entry name" value="THIAMINE PYROPHOSPHOKINASE"/>
    <property type="match status" value="1"/>
</dbReference>
<evidence type="ECO:0000256" key="1">
    <source>
        <dbReference type="ARBA" id="ARBA00022679"/>
    </source>
</evidence>
<dbReference type="InterPro" id="IPR007371">
    <property type="entry name" value="TPK_catalytic"/>
</dbReference>
<evidence type="ECO:0000256" key="4">
    <source>
        <dbReference type="ARBA" id="ARBA00022840"/>
    </source>
</evidence>
<protein>
    <recommendedName>
        <fullName evidence="5">Thiamine diphosphokinase</fullName>
        <ecNumber evidence="5">2.7.6.2</ecNumber>
    </recommendedName>
</protein>
<evidence type="ECO:0000256" key="5">
    <source>
        <dbReference type="NCBIfam" id="TIGR01378"/>
    </source>
</evidence>
<keyword evidence="2" id="KW-0547">Nucleotide-binding</keyword>
<dbReference type="SUPFAM" id="SSF63999">
    <property type="entry name" value="Thiamin pyrophosphokinase, catalytic domain"/>
    <property type="match status" value="1"/>
</dbReference>
<dbReference type="GO" id="GO:0004788">
    <property type="term" value="F:thiamine diphosphokinase activity"/>
    <property type="evidence" value="ECO:0007669"/>
    <property type="project" value="UniProtKB-UniRule"/>
</dbReference>
<dbReference type="EC" id="2.7.6.2" evidence="5"/>
<dbReference type="GO" id="GO:0016301">
    <property type="term" value="F:kinase activity"/>
    <property type="evidence" value="ECO:0007669"/>
    <property type="project" value="UniProtKB-KW"/>
</dbReference>
<dbReference type="HOGENOM" id="CLU_044237_1_1_6"/>
<evidence type="ECO:0000256" key="3">
    <source>
        <dbReference type="ARBA" id="ARBA00022777"/>
    </source>
</evidence>
<dbReference type="Proteomes" id="UP000004750">
    <property type="component" value="Unassembled WGS sequence"/>
</dbReference>
<dbReference type="RefSeq" id="WP_006984298.1">
    <property type="nucleotide sequence ID" value="NZ_JH417888.1"/>
</dbReference>
<proteinExistence type="predicted"/>
<dbReference type="Pfam" id="PF04263">
    <property type="entry name" value="TPK_catalytic"/>
    <property type="match status" value="1"/>
</dbReference>
<dbReference type="NCBIfam" id="TIGR01378">
    <property type="entry name" value="thi_PPkinase"/>
    <property type="match status" value="1"/>
</dbReference>
<dbReference type="GO" id="GO:0009229">
    <property type="term" value="P:thiamine diphosphate biosynthetic process"/>
    <property type="evidence" value="ECO:0007669"/>
    <property type="project" value="InterPro"/>
</dbReference>
<dbReference type="EMBL" id="AGCM01000016">
    <property type="protein sequence ID" value="EHM55926.1"/>
    <property type="molecule type" value="Genomic_DNA"/>
</dbReference>
<reference evidence="7 8" key="1">
    <citation type="submission" date="2011-08" db="EMBL/GenBank/DDBJ databases">
        <authorList>
            <person name="Weinstock G."/>
            <person name="Sodergren E."/>
            <person name="Clifton S."/>
            <person name="Fulton L."/>
            <person name="Fulton B."/>
            <person name="Courtney L."/>
            <person name="Fronick C."/>
            <person name="Harrison M."/>
            <person name="Strong C."/>
            <person name="Farmer C."/>
            <person name="Delahaunty K."/>
            <person name="Markovic C."/>
            <person name="Hall O."/>
            <person name="Minx P."/>
            <person name="Tomlinson C."/>
            <person name="Mitreva M."/>
            <person name="Hou S."/>
            <person name="Chen J."/>
            <person name="Wollam A."/>
            <person name="Pepin K.H."/>
            <person name="Johnson M."/>
            <person name="Bhonagiri V."/>
            <person name="Zhang X."/>
            <person name="Suruliraj S."/>
            <person name="Warren W."/>
            <person name="Chinwalla A."/>
            <person name="Mardis E.R."/>
            <person name="Wilson R.K."/>
        </authorList>
    </citation>
    <scope>NUCLEOTIDE SEQUENCE [LARGE SCALE GENOMIC DNA]</scope>
    <source>
        <strain evidence="7 8">F0432</strain>
    </source>
</reference>